<feature type="transmembrane region" description="Helical" evidence="4">
    <location>
        <begin position="330"/>
        <end position="349"/>
    </location>
</feature>
<evidence type="ECO:0000256" key="4">
    <source>
        <dbReference type="SAM" id="Phobius"/>
    </source>
</evidence>
<feature type="transmembrane region" description="Helical" evidence="4">
    <location>
        <begin position="6"/>
        <end position="26"/>
    </location>
</feature>
<dbReference type="PANTHER" id="PTHR43630:SF1">
    <property type="entry name" value="POLY-BETA-1,6-N-ACETYL-D-GLUCOSAMINE SYNTHASE"/>
    <property type="match status" value="1"/>
</dbReference>
<reference evidence="5 6" key="1">
    <citation type="submission" date="2020-03" db="EMBL/GenBank/DDBJ databases">
        <authorList>
            <person name="Kim M.K."/>
        </authorList>
    </citation>
    <scope>NUCLEOTIDE SEQUENCE [LARGE SCALE GENOMIC DNA]</scope>
    <source>
        <strain evidence="5 6">BT328</strain>
    </source>
</reference>
<gene>
    <name evidence="5" type="ORF">G8759_02015</name>
</gene>
<evidence type="ECO:0000256" key="3">
    <source>
        <dbReference type="ARBA" id="ARBA00022679"/>
    </source>
</evidence>
<comment type="similarity">
    <text evidence="1">Belongs to the glycosyltransferase 2 family.</text>
</comment>
<evidence type="ECO:0000313" key="6">
    <source>
        <dbReference type="Proteomes" id="UP000501802"/>
    </source>
</evidence>
<evidence type="ECO:0000313" key="5">
    <source>
        <dbReference type="EMBL" id="QIP17628.1"/>
    </source>
</evidence>
<name>A0A6G9AZ73_9BACT</name>
<sequence>MVYFIYLFFLGYLALSVVYLAVFAIAGRLGRADDKYQTGQQQDRKKIGVLIPAYKEDAVIVDSVRANLKQDYPADRFELIVIADSFQPHTLELLSTLPIRVIVVSFEVSTVAKAINAALAQIPDHQYDILVVSDADNHMAPDFLSRINAAFGQGWKAVQGHRVAKNTDTSVAVLDAISEEINNHIFRKGSRALGLASSIIGSGMAFDPVLMKTGMANLHTMGGYDKELEMNIVLSGNKIGYLEDAFVYDEKVAQQAVFENQRTRWIAAQWQFLKFYFRRGVTEFVNGRMSSAFKVIQALVLPRVILLGVLGLCTLLGLLGSNPILWRMPLLSLLLLIASLIIAVPGYLWKRVTMREIMLVPVLMLRFARAIFNIRKAFKSFMHTPHTSSPEKPTDPARVP</sequence>
<dbReference type="Pfam" id="PF13641">
    <property type="entry name" value="Glyco_tranf_2_3"/>
    <property type="match status" value="1"/>
</dbReference>
<keyword evidence="2" id="KW-0328">Glycosyltransferase</keyword>
<keyword evidence="4" id="KW-0472">Membrane</keyword>
<evidence type="ECO:0000256" key="2">
    <source>
        <dbReference type="ARBA" id="ARBA00022676"/>
    </source>
</evidence>
<dbReference type="Proteomes" id="UP000501802">
    <property type="component" value="Chromosome"/>
</dbReference>
<dbReference type="InterPro" id="IPR029044">
    <property type="entry name" value="Nucleotide-diphossugar_trans"/>
</dbReference>
<dbReference type="Gene3D" id="3.90.550.10">
    <property type="entry name" value="Spore Coat Polysaccharide Biosynthesis Protein SpsA, Chain A"/>
    <property type="match status" value="1"/>
</dbReference>
<dbReference type="AlphaFoldDB" id="A0A6G9AZ73"/>
<dbReference type="EMBL" id="CP050063">
    <property type="protein sequence ID" value="QIP17628.1"/>
    <property type="molecule type" value="Genomic_DNA"/>
</dbReference>
<accession>A0A6G9AZ73</accession>
<keyword evidence="4" id="KW-0812">Transmembrane</keyword>
<dbReference type="CDD" id="cd06423">
    <property type="entry name" value="CESA_like"/>
    <property type="match status" value="1"/>
</dbReference>
<dbReference type="PANTHER" id="PTHR43630">
    <property type="entry name" value="POLY-BETA-1,6-N-ACETYL-D-GLUCOSAMINE SYNTHASE"/>
    <property type="match status" value="1"/>
</dbReference>
<dbReference type="GO" id="GO:0016757">
    <property type="term" value="F:glycosyltransferase activity"/>
    <property type="evidence" value="ECO:0007669"/>
    <property type="project" value="UniProtKB-KW"/>
</dbReference>
<keyword evidence="6" id="KW-1185">Reference proteome</keyword>
<proteinExistence type="inferred from homology"/>
<keyword evidence="3 5" id="KW-0808">Transferase</keyword>
<keyword evidence="4" id="KW-1133">Transmembrane helix</keyword>
<evidence type="ECO:0000256" key="1">
    <source>
        <dbReference type="ARBA" id="ARBA00006739"/>
    </source>
</evidence>
<protein>
    <submittedName>
        <fullName evidence="5">Glycosyltransferase family 2 protein</fullName>
    </submittedName>
</protein>
<feature type="transmembrane region" description="Helical" evidence="4">
    <location>
        <begin position="298"/>
        <end position="318"/>
    </location>
</feature>
<dbReference type="SUPFAM" id="SSF53448">
    <property type="entry name" value="Nucleotide-diphospho-sugar transferases"/>
    <property type="match status" value="1"/>
</dbReference>
<organism evidence="5 6">
    <name type="scientific">Spirosoma aureum</name>
    <dbReference type="NCBI Taxonomy" id="2692134"/>
    <lineage>
        <taxon>Bacteria</taxon>
        <taxon>Pseudomonadati</taxon>
        <taxon>Bacteroidota</taxon>
        <taxon>Cytophagia</taxon>
        <taxon>Cytophagales</taxon>
        <taxon>Cytophagaceae</taxon>
        <taxon>Spirosoma</taxon>
    </lineage>
</organism>
<dbReference type="KEGG" id="spib:G8759_02015"/>